<gene>
    <name evidence="2" type="ORF">HNQ66_002124</name>
</gene>
<accession>A0A7W8DVA5</accession>
<evidence type="ECO:0000313" key="3">
    <source>
        <dbReference type="Proteomes" id="UP000535406"/>
    </source>
</evidence>
<dbReference type="AlphaFoldDB" id="A0A7W8DVA5"/>
<evidence type="ECO:0000256" key="1">
    <source>
        <dbReference type="SAM" id="SignalP"/>
    </source>
</evidence>
<dbReference type="InterPro" id="IPR010412">
    <property type="entry name" value="DUF1007"/>
</dbReference>
<dbReference type="Proteomes" id="UP000535406">
    <property type="component" value="Unassembled WGS sequence"/>
</dbReference>
<proteinExistence type="predicted"/>
<keyword evidence="3" id="KW-1185">Reference proteome</keyword>
<keyword evidence="1" id="KW-0732">Signal</keyword>
<evidence type="ECO:0000313" key="2">
    <source>
        <dbReference type="EMBL" id="MBB5042726.1"/>
    </source>
</evidence>
<dbReference type="Pfam" id="PF06226">
    <property type="entry name" value="DUF1007"/>
    <property type="match status" value="1"/>
</dbReference>
<sequence>MRFLPLLIAGAALAAPAAALAHPHIFAEARLEVVAGEDGTIEELRNVWRFDEMFSASVVMDFDKNSNAELDPDELAEVGKTVLDSLEEFSYYTTITEDGRTVKVRKPDVINVDYKDGQLLMFFAVKPDEVMPLKGKLTFGVYDPTMYASMDFPSDGDLVTVGDKFAACKSAVVRPDPDEVLSENQSSLTDAFFNDPTGTDMSKLFATRLEVTC</sequence>
<reference evidence="2 3" key="1">
    <citation type="submission" date="2020-08" db="EMBL/GenBank/DDBJ databases">
        <title>Genomic Encyclopedia of Type Strains, Phase IV (KMG-IV): sequencing the most valuable type-strain genomes for metagenomic binning, comparative biology and taxonomic classification.</title>
        <authorList>
            <person name="Goeker M."/>
        </authorList>
    </citation>
    <scope>NUCLEOTIDE SEQUENCE [LARGE SCALE GENOMIC DNA]</scope>
    <source>
        <strain evidence="2 3">DSM 21319</strain>
    </source>
</reference>
<name>A0A7W8DVA5_9HYPH</name>
<dbReference type="EMBL" id="JACHIK010000006">
    <property type="protein sequence ID" value="MBB5042726.1"/>
    <property type="molecule type" value="Genomic_DNA"/>
</dbReference>
<comment type="caution">
    <text evidence="2">The sequence shown here is derived from an EMBL/GenBank/DDBJ whole genome shotgun (WGS) entry which is preliminary data.</text>
</comment>
<dbReference type="RefSeq" id="WP_184143895.1">
    <property type="nucleotide sequence ID" value="NZ_JACHIK010000006.1"/>
</dbReference>
<protein>
    <submittedName>
        <fullName evidence="2">ABC-type uncharacterized transport system substrate-binding protein</fullName>
    </submittedName>
</protein>
<dbReference type="PIRSF" id="PIRSF008159">
    <property type="entry name" value="UCP008159_ABC"/>
    <property type="match status" value="1"/>
</dbReference>
<organism evidence="2 3">
    <name type="scientific">Shinella fusca</name>
    <dbReference type="NCBI Taxonomy" id="544480"/>
    <lineage>
        <taxon>Bacteria</taxon>
        <taxon>Pseudomonadati</taxon>
        <taxon>Pseudomonadota</taxon>
        <taxon>Alphaproteobacteria</taxon>
        <taxon>Hyphomicrobiales</taxon>
        <taxon>Rhizobiaceae</taxon>
        <taxon>Shinella</taxon>
    </lineage>
</organism>
<feature type="signal peptide" evidence="1">
    <location>
        <begin position="1"/>
        <end position="21"/>
    </location>
</feature>
<dbReference type="InterPro" id="IPR016537">
    <property type="entry name" value="UCP008159_ABC"/>
</dbReference>
<feature type="chain" id="PRO_5031114340" evidence="1">
    <location>
        <begin position="22"/>
        <end position="213"/>
    </location>
</feature>